<dbReference type="PROSITE" id="PS51184">
    <property type="entry name" value="JMJC"/>
    <property type="match status" value="1"/>
</dbReference>
<dbReference type="PANTHER" id="PTHR10694">
    <property type="entry name" value="LYSINE-SPECIFIC DEMETHYLASE"/>
    <property type="match status" value="1"/>
</dbReference>
<dbReference type="Pfam" id="PF00856">
    <property type="entry name" value="SET"/>
    <property type="match status" value="1"/>
</dbReference>
<dbReference type="GO" id="GO:0010468">
    <property type="term" value="P:regulation of gene expression"/>
    <property type="evidence" value="ECO:0007669"/>
    <property type="project" value="TreeGrafter"/>
</dbReference>
<accession>A0A0D2I5M8</accession>
<dbReference type="OrthoDB" id="4152543at2759"/>
<dbReference type="SMART" id="SM00558">
    <property type="entry name" value="JmjC"/>
    <property type="match status" value="1"/>
</dbReference>
<dbReference type="RefSeq" id="XP_016626699.1">
    <property type="nucleotide sequence ID" value="XM_016782240.1"/>
</dbReference>
<feature type="compositionally biased region" description="Acidic residues" evidence="1">
    <location>
        <begin position="531"/>
        <end position="559"/>
    </location>
</feature>
<dbReference type="SMART" id="SM00317">
    <property type="entry name" value="SET"/>
    <property type="match status" value="1"/>
</dbReference>
<feature type="region of interest" description="Disordered" evidence="1">
    <location>
        <begin position="616"/>
        <end position="640"/>
    </location>
</feature>
<dbReference type="InterPro" id="IPR046341">
    <property type="entry name" value="SET_dom_sf"/>
</dbReference>
<dbReference type="InterPro" id="IPR001214">
    <property type="entry name" value="SET_dom"/>
</dbReference>
<dbReference type="GO" id="GO:0051864">
    <property type="term" value="F:histone H3K36 demethylase activity"/>
    <property type="evidence" value="ECO:0007669"/>
    <property type="project" value="TreeGrafter"/>
</dbReference>
<dbReference type="Pfam" id="PF02373">
    <property type="entry name" value="JmjC"/>
    <property type="match status" value="1"/>
</dbReference>
<dbReference type="Gene3D" id="2.170.270.10">
    <property type="entry name" value="SET domain"/>
    <property type="match status" value="1"/>
</dbReference>
<dbReference type="EMBL" id="KN848103">
    <property type="protein sequence ID" value="KIX92576.1"/>
    <property type="molecule type" value="Genomic_DNA"/>
</dbReference>
<evidence type="ECO:0000259" key="3">
    <source>
        <dbReference type="PROSITE" id="PS51184"/>
    </source>
</evidence>
<feature type="domain" description="SET" evidence="2">
    <location>
        <begin position="943"/>
        <end position="1054"/>
    </location>
</feature>
<dbReference type="GeneID" id="27717498"/>
<reference evidence="4 5" key="1">
    <citation type="submission" date="2015-01" db="EMBL/GenBank/DDBJ databases">
        <title>The Genome Sequence of Fonsecaea multimorphosa CBS 102226.</title>
        <authorList>
            <consortium name="The Broad Institute Genomics Platform"/>
            <person name="Cuomo C."/>
            <person name="de Hoog S."/>
            <person name="Gorbushina A."/>
            <person name="Stielow B."/>
            <person name="Teixiera M."/>
            <person name="Abouelleil A."/>
            <person name="Chapman S.B."/>
            <person name="Priest M."/>
            <person name="Young S.K."/>
            <person name="Wortman J."/>
            <person name="Nusbaum C."/>
            <person name="Birren B."/>
        </authorList>
    </citation>
    <scope>NUCLEOTIDE SEQUENCE [LARGE SCALE GENOMIC DNA]</scope>
    <source>
        <strain evidence="4 5">CBS 102226</strain>
    </source>
</reference>
<dbReference type="GO" id="GO:0000785">
    <property type="term" value="C:chromatin"/>
    <property type="evidence" value="ECO:0007669"/>
    <property type="project" value="TreeGrafter"/>
</dbReference>
<dbReference type="AlphaFoldDB" id="A0A0D2I5M8"/>
<dbReference type="SUPFAM" id="SSF51197">
    <property type="entry name" value="Clavaminate synthase-like"/>
    <property type="match status" value="1"/>
</dbReference>
<evidence type="ECO:0000313" key="4">
    <source>
        <dbReference type="EMBL" id="KIX92576.1"/>
    </source>
</evidence>
<dbReference type="Proteomes" id="UP000053411">
    <property type="component" value="Unassembled WGS sequence"/>
</dbReference>
<feature type="domain" description="JmjC" evidence="3">
    <location>
        <begin position="329"/>
        <end position="496"/>
    </location>
</feature>
<evidence type="ECO:0000256" key="1">
    <source>
        <dbReference type="SAM" id="MobiDB-lite"/>
    </source>
</evidence>
<dbReference type="STRING" id="1442371.A0A0D2I5M8"/>
<sequence length="1075" mass="120019">MADLLEQVKRLGVELKEFDNLLRRLLLPRPQSRLFGEILGSHNQFASNFQAFEQDIHAYFHHDLPSIRPQNFPPQYLSQRPAQPADENRQLDLDSAAPSEAVQSCGDLILETPTDSAATPPIAEVPLNRPAIDEDRVGSASALIEARASNAALPANVVPLDDAVRVSVSQQQQHAPASRPSQPDKAAQDHQENPRNPVVTIPYRKEGGIIVLLPSNMAQCHDMPFLLSQAEALGTRETGVFKYVLPGDFESAALTNHTVKTRVSRFSSRLTPKGILHISRTESTDLETLELSDNSCTPRKPDELAEILEGLVADPNALKKMRYATDIPARTTRQRQQLGLPAKSAIYPLKGNQLDRTRYTVPGIHWPYAYLSGCHGALFAIHSDDGNLISVNMHLSGAERLWYVVAPKDGHIIEKEAKKWTCAQRVRHASRWIPRAKLQRMGARFVNFIQRPGEGVVTWDGAYHQGGTDGSGTAEAVNYGYNDWNMDGYHACETTCPGFPVTKAHLEFRAPGEPQIEEDMDDTNDTNDPGDTSDPEDTDSTDLQEADDADDPEEADGTEESGIMNTDSRHAKSSVRSGGHQFMRSSLVPWIGEGMTVNLTTDRNLEGACKGLALTADPKSASSKKRQRGQDLEPSHGRKRIAIWAPSPKELERTLYDLRQVDKIYQSPCLEPGVTNIVLKLAAAVMSRTARAQFCSLVSSRRNRNAIAFEVGQDLSSRLAQYIQSIKNSTEKSILEKFSVRTYQALLAEELVPKCGRQRVDPAAITTALKQTGWKITTFRYHLQQGRKWMGLCGDDYSGLLGFIFLGQNPFKLTASHYLDLEGASLQMFHRLLKNDYITKMCEAGRVFQETLQRQVADREFTWEAKGIAFEKISEEDLLPFPTIDSNVYHPGEYPKWSRPEEWSEDWVWPCDPTWIPPEEIQCDMCRTTTECGCISLPPRPMPRIKLYDGKGRGLQAVGSYRRGEYIGELTGELVPPGTFTEWCFELKRPDTDSFVCQLYCGKQGNFLRLLNHGCLSSSPAAEFVVMKVSGRYRVMVKAARDIQHGEEITAFCGKGFMKKGECLCEACRPNCQSF</sequence>
<feature type="region of interest" description="Disordered" evidence="1">
    <location>
        <begin position="166"/>
        <end position="200"/>
    </location>
</feature>
<feature type="compositionally biased region" description="Polar residues" evidence="1">
    <location>
        <begin position="167"/>
        <end position="181"/>
    </location>
</feature>
<gene>
    <name evidence="4" type="ORF">Z520_11752</name>
</gene>
<organism evidence="4 5">
    <name type="scientific">Fonsecaea multimorphosa CBS 102226</name>
    <dbReference type="NCBI Taxonomy" id="1442371"/>
    <lineage>
        <taxon>Eukaryota</taxon>
        <taxon>Fungi</taxon>
        <taxon>Dikarya</taxon>
        <taxon>Ascomycota</taxon>
        <taxon>Pezizomycotina</taxon>
        <taxon>Eurotiomycetes</taxon>
        <taxon>Chaetothyriomycetidae</taxon>
        <taxon>Chaetothyriales</taxon>
        <taxon>Herpotrichiellaceae</taxon>
        <taxon>Fonsecaea</taxon>
    </lineage>
</organism>
<dbReference type="InterPro" id="IPR003347">
    <property type="entry name" value="JmjC_dom"/>
</dbReference>
<dbReference type="GO" id="GO:0032454">
    <property type="term" value="F:histone H3K9 demethylase activity"/>
    <property type="evidence" value="ECO:0007669"/>
    <property type="project" value="TreeGrafter"/>
</dbReference>
<keyword evidence="5" id="KW-1185">Reference proteome</keyword>
<evidence type="ECO:0008006" key="6">
    <source>
        <dbReference type="Google" id="ProtNLM"/>
    </source>
</evidence>
<dbReference type="PROSITE" id="PS50280">
    <property type="entry name" value="SET"/>
    <property type="match status" value="1"/>
</dbReference>
<evidence type="ECO:0000259" key="2">
    <source>
        <dbReference type="PROSITE" id="PS50280"/>
    </source>
</evidence>
<feature type="compositionally biased region" description="Acidic residues" evidence="1">
    <location>
        <begin position="515"/>
        <end position="525"/>
    </location>
</feature>
<dbReference type="VEuPathDB" id="FungiDB:Z520_11752"/>
<name>A0A0D2I5M8_9EURO</name>
<dbReference type="PANTHER" id="PTHR10694:SF7">
    <property type="entry name" value="[HISTONE H3]-TRIMETHYL-L-LYSINE(9) DEMETHYLASE"/>
    <property type="match status" value="1"/>
</dbReference>
<dbReference type="GO" id="GO:0005634">
    <property type="term" value="C:nucleus"/>
    <property type="evidence" value="ECO:0007669"/>
    <property type="project" value="TreeGrafter"/>
</dbReference>
<feature type="region of interest" description="Disordered" evidence="1">
    <location>
        <begin position="513"/>
        <end position="580"/>
    </location>
</feature>
<proteinExistence type="predicted"/>
<evidence type="ECO:0000313" key="5">
    <source>
        <dbReference type="Proteomes" id="UP000053411"/>
    </source>
</evidence>
<dbReference type="Gene3D" id="2.60.120.650">
    <property type="entry name" value="Cupin"/>
    <property type="match status" value="1"/>
</dbReference>
<protein>
    <recommendedName>
        <fullName evidence="6">SET domain-containing protein</fullName>
    </recommendedName>
</protein>
<feature type="region of interest" description="Disordered" evidence="1">
    <location>
        <begin position="111"/>
        <end position="130"/>
    </location>
</feature>
<dbReference type="SUPFAM" id="SSF82199">
    <property type="entry name" value="SET domain"/>
    <property type="match status" value="1"/>
</dbReference>